<dbReference type="Proteomes" id="UP000005239">
    <property type="component" value="Unassembled WGS sequence"/>
</dbReference>
<reference evidence="4" key="1">
    <citation type="journal article" date="2008" name="Nat. Genet.">
        <title>The Pristionchus pacificus genome provides a unique perspective on nematode lifestyle and parasitism.</title>
        <authorList>
            <person name="Dieterich C."/>
            <person name="Clifton S.W."/>
            <person name="Schuster L.N."/>
            <person name="Chinwalla A."/>
            <person name="Delehaunty K."/>
            <person name="Dinkelacker I."/>
            <person name="Fulton L."/>
            <person name="Fulton R."/>
            <person name="Godfrey J."/>
            <person name="Minx P."/>
            <person name="Mitreva M."/>
            <person name="Roeseler W."/>
            <person name="Tian H."/>
            <person name="Witte H."/>
            <person name="Yang S.P."/>
            <person name="Wilson R.K."/>
            <person name="Sommer R.J."/>
        </authorList>
    </citation>
    <scope>NUCLEOTIDE SEQUENCE [LARGE SCALE GENOMIC DNA]</scope>
    <source>
        <strain evidence="4">PS312</strain>
    </source>
</reference>
<sequence length="464" mass="53023">MKSEKHPKHWRNDPSILSSNPSFSILPHEGTMLTVQIGMLIVILWCGIVFAITVIIDVVRSRSSSNRRVEDIEAGHQNPPDIDPDSHQRLIHNLLDLIDSRSRSTSDPHVDHIESDHPNPQVDPDSSQRQLQNLLGLIDSSRFAYAARSIWRSPMTSNNFPDLKSIALSPPSSNQAFMQDCSNYLASPEYAEEVRSTLPQVVAFQAGMDPPPPRAAAQPAPQPQHQNLFSGPPPGFHAPPPPETGRSSFYPRGMAPSDEHPLSLDDLYEEFRNDEISLSHIRAFHQMMNSVLHQMERASAALHRFIEWEWLRNQQKMQQEVIRWTYCHFNVMMPRPGQQQQLQQANRPVQVVQPMQHQQQHQSDARPSHQLPLYMRRGQIAPRQRGAASHRDLTLPYKQNQPWRDDDGYAHDPYAQPTFEQHLHYTAAQLNNYRAHAQGAANHGGHGHYYGAQNDENDYRRSSY</sequence>
<feature type="region of interest" description="Disordered" evidence="1">
    <location>
        <begin position="444"/>
        <end position="464"/>
    </location>
</feature>
<feature type="compositionally biased region" description="Low complexity" evidence="1">
    <location>
        <begin position="215"/>
        <end position="226"/>
    </location>
</feature>
<keyword evidence="2" id="KW-1133">Transmembrane helix</keyword>
<evidence type="ECO:0000313" key="3">
    <source>
        <dbReference type="EnsemblMetazoa" id="PPA34422.1"/>
    </source>
</evidence>
<feature type="region of interest" description="Disordered" evidence="1">
    <location>
        <begin position="383"/>
        <end position="409"/>
    </location>
</feature>
<keyword evidence="4" id="KW-1185">Reference proteome</keyword>
<feature type="compositionally biased region" description="Pro residues" evidence="1">
    <location>
        <begin position="231"/>
        <end position="243"/>
    </location>
</feature>
<organism evidence="3 4">
    <name type="scientific">Pristionchus pacificus</name>
    <name type="common">Parasitic nematode worm</name>
    <dbReference type="NCBI Taxonomy" id="54126"/>
    <lineage>
        <taxon>Eukaryota</taxon>
        <taxon>Metazoa</taxon>
        <taxon>Ecdysozoa</taxon>
        <taxon>Nematoda</taxon>
        <taxon>Chromadorea</taxon>
        <taxon>Rhabditida</taxon>
        <taxon>Rhabditina</taxon>
        <taxon>Diplogasteromorpha</taxon>
        <taxon>Diplogasteroidea</taxon>
        <taxon>Neodiplogasteridae</taxon>
        <taxon>Pristionchus</taxon>
    </lineage>
</organism>
<accession>A0A2A6B3H9</accession>
<evidence type="ECO:0000313" key="4">
    <source>
        <dbReference type="Proteomes" id="UP000005239"/>
    </source>
</evidence>
<protein>
    <submittedName>
        <fullName evidence="3">Uncharacterized protein</fullName>
    </submittedName>
</protein>
<dbReference type="EnsemblMetazoa" id="PPA34422.1">
    <property type="protein sequence ID" value="PPA34422.1"/>
    <property type="gene ID" value="WBGene00272791"/>
</dbReference>
<gene>
    <name evidence="3" type="primary">WBGene00272791</name>
</gene>
<feature type="region of interest" description="Disordered" evidence="1">
    <location>
        <begin position="66"/>
        <end position="86"/>
    </location>
</feature>
<feature type="region of interest" description="Disordered" evidence="1">
    <location>
        <begin position="207"/>
        <end position="258"/>
    </location>
</feature>
<dbReference type="AlphaFoldDB" id="A0A2A6B3H9"/>
<keyword evidence="2" id="KW-0812">Transmembrane</keyword>
<keyword evidence="2" id="KW-0472">Membrane</keyword>
<name>A0A2A6B3H9_PRIPA</name>
<feature type="transmembrane region" description="Helical" evidence="2">
    <location>
        <begin position="37"/>
        <end position="59"/>
    </location>
</feature>
<reference evidence="3" key="2">
    <citation type="submission" date="2022-06" db="UniProtKB">
        <authorList>
            <consortium name="EnsemblMetazoa"/>
        </authorList>
    </citation>
    <scope>IDENTIFICATION</scope>
    <source>
        <strain evidence="3">PS312</strain>
    </source>
</reference>
<evidence type="ECO:0000256" key="2">
    <source>
        <dbReference type="SAM" id="Phobius"/>
    </source>
</evidence>
<proteinExistence type="predicted"/>
<feature type="region of interest" description="Disordered" evidence="1">
    <location>
        <begin position="102"/>
        <end position="128"/>
    </location>
</feature>
<evidence type="ECO:0000256" key="1">
    <source>
        <dbReference type="SAM" id="MobiDB-lite"/>
    </source>
</evidence>
<feature type="compositionally biased region" description="Basic and acidic residues" evidence="1">
    <location>
        <begin position="102"/>
        <end position="117"/>
    </location>
</feature>
<accession>A0A8R1YP32</accession>